<dbReference type="RefSeq" id="WP_072982551.1">
    <property type="nucleotide sequence ID" value="NZ_FQXT01000003.1"/>
</dbReference>
<dbReference type="AlphaFoldDB" id="A0A1M5Y4A4"/>
<proteinExistence type="inferred from homology"/>
<evidence type="ECO:0000313" key="3">
    <source>
        <dbReference type="EMBL" id="SHI06867.1"/>
    </source>
</evidence>
<reference evidence="4" key="2">
    <citation type="submission" date="2016-11" db="EMBL/GenBank/DDBJ databases">
        <authorList>
            <person name="Varghese N."/>
            <person name="Submissions S."/>
        </authorList>
    </citation>
    <scope>NUCLEOTIDE SEQUENCE [LARGE SCALE GENOMIC DNA]</scope>
    <source>
        <strain evidence="4">DSM 19859</strain>
    </source>
</reference>
<dbReference type="Proteomes" id="UP000184240">
    <property type="component" value="Unassembled WGS sequence"/>
</dbReference>
<organism evidence="3 4">
    <name type="scientific">Leeuwenhoekiella palythoae</name>
    <dbReference type="NCBI Taxonomy" id="573501"/>
    <lineage>
        <taxon>Bacteria</taxon>
        <taxon>Pseudomonadati</taxon>
        <taxon>Bacteroidota</taxon>
        <taxon>Flavobacteriia</taxon>
        <taxon>Flavobacteriales</taxon>
        <taxon>Flavobacteriaceae</taxon>
        <taxon>Leeuwenhoekiella</taxon>
    </lineage>
</organism>
<name>A0A1M5Y4A4_9FLAO</name>
<dbReference type="EMBL" id="FQXT01000003">
    <property type="protein sequence ID" value="SHI06867.1"/>
    <property type="molecule type" value="Genomic_DNA"/>
</dbReference>
<sequence length="776" mass="79747">MKKFYFLLFVALIAASCDNDDDSLDVIPGESTGNTTTYDLSAVADPDVSGTVTFSEKTDGSTDISILLSTPTEGSHPAHIHLNTAAEGGEIAIDLEAVDGPTRRSLTNVTQTNAGTAVSYDDLIDFDGYINVHASADDLGTLLAQGDIGQNDLTGTTKSYDLVTKDVEGISGTATFSERINGEALLEVMLDGTPDGGMHPGHIHNNSAAESGDIALTLTTLNGTTGMSKTNISALNDGTQIGYAGILDYDGYINFHLSADELATLVAQGDIGENELTGDTKEYELMTKDVDGISGTATFAARKSGAALVTVMLDGTPDGGMHPGHIHLNSAAESGGIAKTLTTLDGTTGMSVTHIEALNDGTEIGYDGLLNFDGYINFHLSADDLATLVAQGDIGANELTGDTKEYELMTKDVPGISGTATFAARKSGAALVTVMLNGTPDGGMHPGHIHLNSAAEGGGIAKTLTTLDGTTGMSVTHIEALNDGTEIGYEGLLDFDGYINFHLSADDLATLVAQGDIGANELTGETKEYDLVTKDVPGISGTATFAARKSGAALVTVMLDGTPDGGMHPGHIHFNSAAETGGIAKTLTTLDGTTGMSVTHIEALNDGTEIGYEGLLDFDGYINFHLSADNLATLVAQGDIGQNELTGESMSYDLGTKDVPGISGTATFEERLSGETLVTLDIEGTPVDGMHPAHIHAGAVADAPGDILITLATVDGSLGMSQTHVAAYNAADGTANGGAAITYDELIGIDGYINVHLSATELATIVAQGNVGANAQ</sequence>
<reference evidence="2 5" key="3">
    <citation type="submission" date="2018-07" db="EMBL/GenBank/DDBJ databases">
        <title>Leeuwenhoekiella genomics.</title>
        <authorList>
            <person name="Tahon G."/>
            <person name="Willems A."/>
        </authorList>
    </citation>
    <scope>NUCLEOTIDE SEQUENCE [LARGE SCALE GENOMIC DNA]</scope>
    <source>
        <strain evidence="2 5">LMG 24856</strain>
    </source>
</reference>
<dbReference type="PROSITE" id="PS51257">
    <property type="entry name" value="PROKAR_LIPOPROTEIN"/>
    <property type="match status" value="1"/>
</dbReference>
<evidence type="ECO:0000313" key="5">
    <source>
        <dbReference type="Proteomes" id="UP000290037"/>
    </source>
</evidence>
<protein>
    <recommendedName>
        <fullName evidence="6">CHRD domain-containing protein</fullName>
    </recommendedName>
</protein>
<evidence type="ECO:0000313" key="4">
    <source>
        <dbReference type="Proteomes" id="UP000184240"/>
    </source>
</evidence>
<dbReference type="InterPro" id="IPR036423">
    <property type="entry name" value="SOD-like_Cu/Zn_dom_sf"/>
</dbReference>
<reference evidence="3" key="1">
    <citation type="submission" date="2016-11" db="EMBL/GenBank/DDBJ databases">
        <authorList>
            <person name="Jaros S."/>
            <person name="Januszkiewicz K."/>
            <person name="Wedrychowicz H."/>
        </authorList>
    </citation>
    <scope>NUCLEOTIDE SEQUENCE [LARGE SCALE GENOMIC DNA]</scope>
    <source>
        <strain evidence="3">DSM 19859</strain>
    </source>
</reference>
<comment type="similarity">
    <text evidence="1">Belongs to the Cu-Zn superoxide dismutase family.</text>
</comment>
<dbReference type="GO" id="GO:0046872">
    <property type="term" value="F:metal ion binding"/>
    <property type="evidence" value="ECO:0007669"/>
    <property type="project" value="InterPro"/>
</dbReference>
<dbReference type="Proteomes" id="UP000290037">
    <property type="component" value="Unassembled WGS sequence"/>
</dbReference>
<gene>
    <name evidence="2" type="ORF">DSM01_1216</name>
    <name evidence="3" type="ORF">SAMN04487999_1923</name>
</gene>
<dbReference type="GO" id="GO:0006801">
    <property type="term" value="P:superoxide metabolic process"/>
    <property type="evidence" value="ECO:0007669"/>
    <property type="project" value="InterPro"/>
</dbReference>
<dbReference type="SUPFAM" id="SSF49329">
    <property type="entry name" value="Cu,Zn superoxide dismutase-like"/>
    <property type="match status" value="6"/>
</dbReference>
<accession>A0A1M5Y4A4</accession>
<evidence type="ECO:0000256" key="1">
    <source>
        <dbReference type="ARBA" id="ARBA00010457"/>
    </source>
</evidence>
<evidence type="ECO:0000313" key="2">
    <source>
        <dbReference type="EMBL" id="RXG30466.1"/>
    </source>
</evidence>
<evidence type="ECO:0008006" key="6">
    <source>
        <dbReference type="Google" id="ProtNLM"/>
    </source>
</evidence>
<dbReference type="STRING" id="573501.SAMN04487999_1923"/>
<dbReference type="EMBL" id="QOVN01000002">
    <property type="protein sequence ID" value="RXG30466.1"/>
    <property type="molecule type" value="Genomic_DNA"/>
</dbReference>
<keyword evidence="5" id="KW-1185">Reference proteome</keyword>